<dbReference type="GO" id="GO:0005840">
    <property type="term" value="C:ribosome"/>
    <property type="evidence" value="ECO:0007669"/>
    <property type="project" value="UniProtKB-KW"/>
</dbReference>
<keyword evidence="7" id="KW-0689">Ribosomal protein</keyword>
<comment type="catalytic activity">
    <reaction evidence="5">
        <text>L-glutaminyl-[peptide chain release factor] + S-adenosyl-L-methionine = N(5)-methyl-L-glutaminyl-[peptide chain release factor] + S-adenosyl-L-homocysteine + H(+)</text>
        <dbReference type="Rhea" id="RHEA:42896"/>
        <dbReference type="Rhea" id="RHEA-COMP:10271"/>
        <dbReference type="Rhea" id="RHEA-COMP:10272"/>
        <dbReference type="ChEBI" id="CHEBI:15378"/>
        <dbReference type="ChEBI" id="CHEBI:30011"/>
        <dbReference type="ChEBI" id="CHEBI:57856"/>
        <dbReference type="ChEBI" id="CHEBI:59789"/>
        <dbReference type="ChEBI" id="CHEBI:61891"/>
        <dbReference type="EC" id="2.1.1.297"/>
    </reaction>
</comment>
<dbReference type="PROSITE" id="PS00092">
    <property type="entry name" value="N6_MTASE"/>
    <property type="match status" value="1"/>
</dbReference>
<dbReference type="Proteomes" id="UP000485562">
    <property type="component" value="Unassembled WGS sequence"/>
</dbReference>
<evidence type="ECO:0000256" key="5">
    <source>
        <dbReference type="ARBA" id="ARBA00048391"/>
    </source>
</evidence>
<dbReference type="PANTHER" id="PTHR18895">
    <property type="entry name" value="HEMK METHYLTRANSFERASE"/>
    <property type="match status" value="1"/>
</dbReference>
<dbReference type="Gene3D" id="3.40.50.150">
    <property type="entry name" value="Vaccinia Virus protein VP39"/>
    <property type="match status" value="1"/>
</dbReference>
<dbReference type="EC" id="2.1.1.297" evidence="1"/>
<dbReference type="SUPFAM" id="SSF53335">
    <property type="entry name" value="S-adenosyl-L-methionine-dependent methyltransferases"/>
    <property type="match status" value="1"/>
</dbReference>
<evidence type="ECO:0000313" key="7">
    <source>
        <dbReference type="EMBL" id="OQB72263.1"/>
    </source>
</evidence>
<dbReference type="GO" id="GO:0032259">
    <property type="term" value="P:methylation"/>
    <property type="evidence" value="ECO:0007669"/>
    <property type="project" value="UniProtKB-KW"/>
</dbReference>
<keyword evidence="3 7" id="KW-0808">Transferase</keyword>
<dbReference type="PANTHER" id="PTHR18895:SF74">
    <property type="entry name" value="MTRF1L RELEASE FACTOR GLUTAMINE METHYLTRANSFERASE"/>
    <property type="match status" value="1"/>
</dbReference>
<dbReference type="EMBL" id="MWDQ01000136">
    <property type="protein sequence ID" value="OQB72263.1"/>
    <property type="molecule type" value="Genomic_DNA"/>
</dbReference>
<dbReference type="InterPro" id="IPR050320">
    <property type="entry name" value="N5-glutamine_MTase"/>
</dbReference>
<dbReference type="InterPro" id="IPR004556">
    <property type="entry name" value="HemK-like"/>
</dbReference>
<dbReference type="CDD" id="cd02440">
    <property type="entry name" value="AdoMet_MTases"/>
    <property type="match status" value="1"/>
</dbReference>
<dbReference type="InterPro" id="IPR029063">
    <property type="entry name" value="SAM-dependent_MTases_sf"/>
</dbReference>
<dbReference type="InterPro" id="IPR007848">
    <property type="entry name" value="Small_mtfrase_dom"/>
</dbReference>
<evidence type="ECO:0000256" key="2">
    <source>
        <dbReference type="ARBA" id="ARBA00022603"/>
    </source>
</evidence>
<accession>A0A1V6C5S6</accession>
<evidence type="ECO:0000259" key="6">
    <source>
        <dbReference type="Pfam" id="PF05175"/>
    </source>
</evidence>
<dbReference type="InterPro" id="IPR019874">
    <property type="entry name" value="RF_methyltr_PrmC"/>
</dbReference>
<keyword evidence="4" id="KW-0949">S-adenosyl-L-methionine</keyword>
<dbReference type="NCBIfam" id="TIGR00536">
    <property type="entry name" value="hemK_fam"/>
    <property type="match status" value="1"/>
</dbReference>
<keyword evidence="7" id="KW-0687">Ribonucleoprotein</keyword>
<gene>
    <name evidence="7" type="primary">prmB</name>
    <name evidence="7" type="ORF">BWX89_01399</name>
</gene>
<comment type="caution">
    <text evidence="7">The sequence shown here is derived from an EMBL/GenBank/DDBJ whole genome shotgun (WGS) entry which is preliminary data.</text>
</comment>
<dbReference type="NCBIfam" id="TIGR03534">
    <property type="entry name" value="RF_mod_PrmC"/>
    <property type="match status" value="1"/>
</dbReference>
<dbReference type="Pfam" id="PF05175">
    <property type="entry name" value="MTS"/>
    <property type="match status" value="1"/>
</dbReference>
<evidence type="ECO:0000256" key="3">
    <source>
        <dbReference type="ARBA" id="ARBA00022679"/>
    </source>
</evidence>
<name>A0A1V6C5S6_UNCT6</name>
<protein>
    <recommendedName>
        <fullName evidence="1">peptide chain release factor N(5)-glutamine methyltransferase</fullName>
        <ecNumber evidence="1">2.1.1.297</ecNumber>
    </recommendedName>
</protein>
<dbReference type="AlphaFoldDB" id="A0A1V6C5S6"/>
<feature type="domain" description="Methyltransferase small" evidence="6">
    <location>
        <begin position="14"/>
        <end position="126"/>
    </location>
</feature>
<sequence length="213" mass="24280">MAYLLGNAYFYEYSFKIKPGVFIPRPETETIIDVACDLFKDKTKPLKILDICTGSGILAIVLAKIFTNSKIIAVDISEKAVNIARENISLHKLENRVNVLRTDIFPDKNENFDFIVSNPPYLTDVEMKNIPDEVKREPFQALYGGISGMDIIKRIIDITPRILKKDGFIIMEISPHQVSYFRNTDIYGLEFFGIFKDLYGFQRVVVLKSGANN</sequence>
<keyword evidence="2 7" id="KW-0489">Methyltransferase</keyword>
<evidence type="ECO:0000256" key="1">
    <source>
        <dbReference type="ARBA" id="ARBA00012771"/>
    </source>
</evidence>
<evidence type="ECO:0000256" key="4">
    <source>
        <dbReference type="ARBA" id="ARBA00022691"/>
    </source>
</evidence>
<organism evidence="7">
    <name type="scientific">candidate division TA06 bacterium ADurb.Bin131</name>
    <dbReference type="NCBI Taxonomy" id="1852827"/>
    <lineage>
        <taxon>Bacteria</taxon>
        <taxon>Bacteria division TA06</taxon>
    </lineage>
</organism>
<dbReference type="GO" id="GO:0102559">
    <property type="term" value="F:peptide chain release factor N(5)-glutamine methyltransferase activity"/>
    <property type="evidence" value="ECO:0007669"/>
    <property type="project" value="UniProtKB-EC"/>
</dbReference>
<dbReference type="InterPro" id="IPR002052">
    <property type="entry name" value="DNA_methylase_N6_adenine_CS"/>
</dbReference>
<reference evidence="7" key="1">
    <citation type="submission" date="2017-02" db="EMBL/GenBank/DDBJ databases">
        <title>Delving into the versatile metabolic prowess of the omnipresent phylum Bacteroidetes.</title>
        <authorList>
            <person name="Nobu M.K."/>
            <person name="Mei R."/>
            <person name="Narihiro T."/>
            <person name="Kuroda K."/>
            <person name="Liu W.-T."/>
        </authorList>
    </citation>
    <scope>NUCLEOTIDE SEQUENCE</scope>
    <source>
        <strain evidence="7">ADurb.Bin131</strain>
    </source>
</reference>
<proteinExistence type="predicted"/>
<dbReference type="GO" id="GO:0003676">
    <property type="term" value="F:nucleic acid binding"/>
    <property type="evidence" value="ECO:0007669"/>
    <property type="project" value="InterPro"/>
</dbReference>